<sequence>MSRKRIEAPPLTERSQYRRISQKSVDELNQTLHARINSMVGLDEQLTSKIRQLQSASLTPKDLSSISLSLQDMVSTLQKVSYNEIMYNQLVRENEKLKNDQSYLKAQLFKFNSLIQKMQKEHSVLLEKIRQQEMDINNLNKKLIAEQKINEETCKIYIEIFSKEIKEIRIKKSNITLQKDQLKNNLIEALSENEHIKKDAIQKQKDYQKLQMANNALNQKLQRLNNRFYISGKAQNEEEFIDQEKMVITFTEIPKNFVFRHVFQNQECKCNELKITIEFIQSALEFSTEDFILHINSLNQESKKMQLTWLFNHMVNYREFSLAHNHFITKLGQLVQLTNFDEMYSFITTLSSFFKVSHMYLWLRDFQTGFFINMCDGKQRKIMCTKGAFRDSLESRESVNKLTAHKHMMYQSDKGEDVFQDNTYIFPVITDQALPAGVIEFSHPTHSNNYSDIQYFASILGLFVKLTIQKIDEEIHQKFLLKQIDILQTEFLKLMKANDKFNFCELVKVMQNKILQLSTSEIVFVEDNSLWKYYNQNIKKLENIAGVCGQVAISQSPAYFANISKELNYNEIIDMYSIAPIFIYPIVHKNKTHAIIQLSLTNKQIDKYRFKDPLISLTQISNQARLFCDYVTTAYINRFL</sequence>
<name>A0CL27_PARTE</name>
<dbReference type="Proteomes" id="UP000000600">
    <property type="component" value="Unassembled WGS sequence"/>
</dbReference>
<proteinExistence type="predicted"/>
<evidence type="ECO:0000313" key="2">
    <source>
        <dbReference type="EMBL" id="CAK71494.1"/>
    </source>
</evidence>
<dbReference type="AlphaFoldDB" id="A0CL27"/>
<gene>
    <name evidence="2" type="ORF">GSPATT00008041001</name>
</gene>
<protein>
    <recommendedName>
        <fullName evidence="4">GAF domain-containing protein</fullName>
    </recommendedName>
</protein>
<dbReference type="InParanoid" id="A0CL27"/>
<reference evidence="2 3" key="1">
    <citation type="journal article" date="2006" name="Nature">
        <title>Global trends of whole-genome duplications revealed by the ciliate Paramecium tetraurelia.</title>
        <authorList>
            <consortium name="Genoscope"/>
            <person name="Aury J.-M."/>
            <person name="Jaillon O."/>
            <person name="Duret L."/>
            <person name="Noel B."/>
            <person name="Jubin C."/>
            <person name="Porcel B.M."/>
            <person name="Segurens B."/>
            <person name="Daubin V."/>
            <person name="Anthouard V."/>
            <person name="Aiach N."/>
            <person name="Arnaiz O."/>
            <person name="Billaut A."/>
            <person name="Beisson J."/>
            <person name="Blanc I."/>
            <person name="Bouhouche K."/>
            <person name="Camara F."/>
            <person name="Duharcourt S."/>
            <person name="Guigo R."/>
            <person name="Gogendeau D."/>
            <person name="Katinka M."/>
            <person name="Keller A.-M."/>
            <person name="Kissmehl R."/>
            <person name="Klotz C."/>
            <person name="Koll F."/>
            <person name="Le Moue A."/>
            <person name="Lepere C."/>
            <person name="Malinsky S."/>
            <person name="Nowacki M."/>
            <person name="Nowak J.K."/>
            <person name="Plattner H."/>
            <person name="Poulain J."/>
            <person name="Ruiz F."/>
            <person name="Serrano V."/>
            <person name="Zagulski M."/>
            <person name="Dessen P."/>
            <person name="Betermier M."/>
            <person name="Weissenbach J."/>
            <person name="Scarpelli C."/>
            <person name="Schachter V."/>
            <person name="Sperling L."/>
            <person name="Meyer E."/>
            <person name="Cohen J."/>
            <person name="Wincker P."/>
        </authorList>
    </citation>
    <scope>NUCLEOTIDE SEQUENCE [LARGE SCALE GENOMIC DNA]</scope>
    <source>
        <strain evidence="2 3">Stock d4-2</strain>
    </source>
</reference>
<evidence type="ECO:0000313" key="3">
    <source>
        <dbReference type="Proteomes" id="UP000000600"/>
    </source>
</evidence>
<dbReference type="KEGG" id="ptm:GSPATT00008041001"/>
<dbReference type="EMBL" id="CT868097">
    <property type="protein sequence ID" value="CAK71494.1"/>
    <property type="molecule type" value="Genomic_DNA"/>
</dbReference>
<evidence type="ECO:0000256" key="1">
    <source>
        <dbReference type="SAM" id="Coils"/>
    </source>
</evidence>
<dbReference type="RefSeq" id="XP_001438891.1">
    <property type="nucleotide sequence ID" value="XM_001438854.1"/>
</dbReference>
<accession>A0CL27</accession>
<keyword evidence="1" id="KW-0175">Coiled coil</keyword>
<dbReference type="SUPFAM" id="SSF55781">
    <property type="entry name" value="GAF domain-like"/>
    <property type="match status" value="1"/>
</dbReference>
<dbReference type="OMA" id="IDMYSIA"/>
<organism evidence="2 3">
    <name type="scientific">Paramecium tetraurelia</name>
    <dbReference type="NCBI Taxonomy" id="5888"/>
    <lineage>
        <taxon>Eukaryota</taxon>
        <taxon>Sar</taxon>
        <taxon>Alveolata</taxon>
        <taxon>Ciliophora</taxon>
        <taxon>Intramacronucleata</taxon>
        <taxon>Oligohymenophorea</taxon>
        <taxon>Peniculida</taxon>
        <taxon>Parameciidae</taxon>
        <taxon>Paramecium</taxon>
    </lineage>
</organism>
<dbReference type="GeneID" id="5024676"/>
<dbReference type="OrthoDB" id="292444at2759"/>
<feature type="coiled-coil region" evidence="1">
    <location>
        <begin position="87"/>
        <end position="227"/>
    </location>
</feature>
<dbReference type="HOGENOM" id="CLU_431796_0_0_1"/>
<evidence type="ECO:0008006" key="4">
    <source>
        <dbReference type="Google" id="ProtNLM"/>
    </source>
</evidence>
<keyword evidence="3" id="KW-1185">Reference proteome</keyword>